<reference evidence="3 4" key="1">
    <citation type="submission" date="2023-06" db="EMBL/GenBank/DDBJ databases">
        <authorList>
            <person name="Yushchuk O."/>
            <person name="Binda E."/>
            <person name="Ruckert-Reed C."/>
            <person name="Fedorenko V."/>
            <person name="Kalinowski J."/>
            <person name="Marinelli F."/>
        </authorList>
    </citation>
    <scope>NUCLEOTIDE SEQUENCE [LARGE SCALE GENOMIC DNA]</scope>
    <source>
        <strain evidence="3 4">NRRL 3884</strain>
    </source>
</reference>
<proteinExistence type="predicted"/>
<sequence>MRAWRAGVVLLLLVAAGLFVQSPGAAFADGTRWRIQHRNFANKCIDGNSGAGGQAYLWSCVRARNQYFHFDLVEGLYYHLRNDKTGLCLGSNGQWTDSPIYNLPCDGNWATHWSVYNQEGDYYTFVPRYLAGFCMTPTSETDGTGIAQHVCQSSFDQWTWYRM</sequence>
<dbReference type="SUPFAM" id="SSF50370">
    <property type="entry name" value="Ricin B-like lectins"/>
    <property type="match status" value="1"/>
</dbReference>
<name>A0ABY8WVJ4_9ACTN</name>
<dbReference type="Gene3D" id="2.80.10.50">
    <property type="match status" value="1"/>
</dbReference>
<keyword evidence="1" id="KW-0732">Signal</keyword>
<gene>
    <name evidence="3" type="ORF">ACTOB_004545</name>
</gene>
<dbReference type="SMART" id="SM00458">
    <property type="entry name" value="RICIN"/>
    <property type="match status" value="1"/>
</dbReference>
<dbReference type="CDD" id="cd00161">
    <property type="entry name" value="beta-trefoil_Ricin-like"/>
    <property type="match status" value="1"/>
</dbReference>
<dbReference type="PROSITE" id="PS50231">
    <property type="entry name" value="RICIN_B_LECTIN"/>
    <property type="match status" value="1"/>
</dbReference>
<accession>A0ABY8WVJ4</accession>
<evidence type="ECO:0000313" key="3">
    <source>
        <dbReference type="EMBL" id="WIN00844.1"/>
    </source>
</evidence>
<evidence type="ECO:0000313" key="4">
    <source>
        <dbReference type="Proteomes" id="UP001240150"/>
    </source>
</evidence>
<feature type="chain" id="PRO_5045466354" evidence="1">
    <location>
        <begin position="29"/>
        <end position="163"/>
    </location>
</feature>
<evidence type="ECO:0000256" key="1">
    <source>
        <dbReference type="SAM" id="SignalP"/>
    </source>
</evidence>
<organism evidence="3 4">
    <name type="scientific">Actinoplanes oblitus</name>
    <dbReference type="NCBI Taxonomy" id="3040509"/>
    <lineage>
        <taxon>Bacteria</taxon>
        <taxon>Bacillati</taxon>
        <taxon>Actinomycetota</taxon>
        <taxon>Actinomycetes</taxon>
        <taxon>Micromonosporales</taxon>
        <taxon>Micromonosporaceae</taxon>
        <taxon>Actinoplanes</taxon>
    </lineage>
</organism>
<dbReference type="InterPro" id="IPR035992">
    <property type="entry name" value="Ricin_B-like_lectins"/>
</dbReference>
<keyword evidence="4" id="KW-1185">Reference proteome</keyword>
<evidence type="ECO:0000259" key="2">
    <source>
        <dbReference type="SMART" id="SM00458"/>
    </source>
</evidence>
<dbReference type="EMBL" id="CP126980">
    <property type="protein sequence ID" value="WIN00844.1"/>
    <property type="molecule type" value="Genomic_DNA"/>
</dbReference>
<feature type="signal peptide" evidence="1">
    <location>
        <begin position="1"/>
        <end position="28"/>
    </location>
</feature>
<feature type="domain" description="Ricin B lectin" evidence="2">
    <location>
        <begin position="30"/>
        <end position="161"/>
    </location>
</feature>
<protein>
    <submittedName>
        <fullName evidence="3">RICIN domain-containing protein</fullName>
    </submittedName>
</protein>
<dbReference type="InterPro" id="IPR000772">
    <property type="entry name" value="Ricin_B_lectin"/>
</dbReference>
<dbReference type="Proteomes" id="UP001240150">
    <property type="component" value="Chromosome"/>
</dbReference>
<dbReference type="Pfam" id="PF00652">
    <property type="entry name" value="Ricin_B_lectin"/>
    <property type="match status" value="1"/>
</dbReference>
<dbReference type="RefSeq" id="WP_284922371.1">
    <property type="nucleotide sequence ID" value="NZ_CP126980.1"/>
</dbReference>